<evidence type="ECO:0000313" key="2">
    <source>
        <dbReference type="EMBL" id="KRM63021.1"/>
    </source>
</evidence>
<dbReference type="InterPro" id="IPR010147">
    <property type="entry name" value="CRISPR-assoc_prot_CasD"/>
</dbReference>
<dbReference type="Proteomes" id="UP000051008">
    <property type="component" value="Unassembled WGS sequence"/>
</dbReference>
<dbReference type="NCBIfam" id="TIGR02593">
    <property type="entry name" value="CRISPR_cas5"/>
    <property type="match status" value="1"/>
</dbReference>
<accession>A0A0R2A7F1</accession>
<keyword evidence="3" id="KW-1185">Reference proteome</keyword>
<organism evidence="2 3">
    <name type="scientific">Ligilactobacillus agilis DSM 20509</name>
    <dbReference type="NCBI Taxonomy" id="1423718"/>
    <lineage>
        <taxon>Bacteria</taxon>
        <taxon>Bacillati</taxon>
        <taxon>Bacillota</taxon>
        <taxon>Bacilli</taxon>
        <taxon>Lactobacillales</taxon>
        <taxon>Lactobacillaceae</taxon>
        <taxon>Ligilactobacillus</taxon>
    </lineage>
</organism>
<dbReference type="InterPro" id="IPR013422">
    <property type="entry name" value="CRISPR-assoc_prot_Cas5_N"/>
</dbReference>
<dbReference type="PATRIC" id="fig|1423718.3.peg.1322"/>
<comment type="caution">
    <text evidence="2">The sequence shown here is derived from an EMBL/GenBank/DDBJ whole genome shotgun (WGS) entry which is preliminary data.</text>
</comment>
<evidence type="ECO:0000313" key="3">
    <source>
        <dbReference type="Proteomes" id="UP000051008"/>
    </source>
</evidence>
<dbReference type="CDD" id="cd09756">
    <property type="entry name" value="Cas5_I-E"/>
    <property type="match status" value="1"/>
</dbReference>
<dbReference type="Gene3D" id="3.30.70.2660">
    <property type="match status" value="1"/>
</dbReference>
<reference evidence="2 3" key="1">
    <citation type="journal article" date="2015" name="Genome Announc.">
        <title>Expanding the biotechnology potential of lactobacilli through comparative genomics of 213 strains and associated genera.</title>
        <authorList>
            <person name="Sun Z."/>
            <person name="Harris H.M."/>
            <person name="McCann A."/>
            <person name="Guo C."/>
            <person name="Argimon S."/>
            <person name="Zhang W."/>
            <person name="Yang X."/>
            <person name="Jeffery I.B."/>
            <person name="Cooney J.C."/>
            <person name="Kagawa T.F."/>
            <person name="Liu W."/>
            <person name="Song Y."/>
            <person name="Salvetti E."/>
            <person name="Wrobel A."/>
            <person name="Rasinkangas P."/>
            <person name="Parkhill J."/>
            <person name="Rea M.C."/>
            <person name="O'Sullivan O."/>
            <person name="Ritari J."/>
            <person name="Douillard F.P."/>
            <person name="Paul Ross R."/>
            <person name="Yang R."/>
            <person name="Briner A.E."/>
            <person name="Felis G.E."/>
            <person name="de Vos W.M."/>
            <person name="Barrangou R."/>
            <person name="Klaenhammer T.R."/>
            <person name="Caufield P.W."/>
            <person name="Cui Y."/>
            <person name="Zhang H."/>
            <person name="O'Toole P.W."/>
        </authorList>
    </citation>
    <scope>NUCLEOTIDE SEQUENCE [LARGE SCALE GENOMIC DNA]</scope>
    <source>
        <strain evidence="2 3">DSM 20509</strain>
    </source>
</reference>
<dbReference type="AlphaFoldDB" id="A0A0R2A7F1"/>
<sequence>MKVITIRLTAPFQSYGNQATFNVRSTNLFPTKSAVVGMVAAALGYRREDTRISGLNDLAFAVRIDQVGSTTTDFQIAKYDAKKPGKLTYRDNLQDYVYVVALGSEEIDLIDEINFSLHHPKFQLFLGRRSNPPAGVLRTETFEATTTIEVLKDKLPWQASKWYQKKYSAPNFEAELYADANLLPGNPNFMMQDIAESFNPRNRRFSYRSVAKARVTLVNPQSHEHDAWEAM</sequence>
<dbReference type="OrthoDB" id="3189549at2"/>
<dbReference type="RefSeq" id="WP_056977945.1">
    <property type="nucleotide sequence ID" value="NZ_AYYP01000072.1"/>
</dbReference>
<protein>
    <submittedName>
        <fullName evidence="2">Crispr-associated protein</fullName>
    </submittedName>
</protein>
<dbReference type="InterPro" id="IPR021124">
    <property type="entry name" value="CRISPR-assoc_prot_Cas5"/>
</dbReference>
<dbReference type="Pfam" id="PF09704">
    <property type="entry name" value="Cas_Cas5d"/>
    <property type="match status" value="1"/>
</dbReference>
<name>A0A0R2A7F1_9LACO</name>
<keyword evidence="1" id="KW-0051">Antiviral defense</keyword>
<dbReference type="GO" id="GO:0003723">
    <property type="term" value="F:RNA binding"/>
    <property type="evidence" value="ECO:0007669"/>
    <property type="project" value="InterPro"/>
</dbReference>
<dbReference type="GO" id="GO:0043571">
    <property type="term" value="P:maintenance of CRISPR repeat elements"/>
    <property type="evidence" value="ECO:0007669"/>
    <property type="project" value="InterPro"/>
</dbReference>
<dbReference type="GO" id="GO:0051607">
    <property type="term" value="P:defense response to virus"/>
    <property type="evidence" value="ECO:0007669"/>
    <property type="project" value="UniProtKB-KW"/>
</dbReference>
<dbReference type="NCBIfam" id="TIGR01868">
    <property type="entry name" value="casD_Cas5e"/>
    <property type="match status" value="1"/>
</dbReference>
<dbReference type="EMBL" id="AYYP01000072">
    <property type="protein sequence ID" value="KRM63021.1"/>
    <property type="molecule type" value="Genomic_DNA"/>
</dbReference>
<gene>
    <name evidence="2" type="ORF">FC14_GL001263</name>
</gene>
<proteinExistence type="predicted"/>
<evidence type="ECO:0000256" key="1">
    <source>
        <dbReference type="ARBA" id="ARBA00023118"/>
    </source>
</evidence>